<feature type="region of interest" description="Disordered" evidence="2">
    <location>
        <begin position="480"/>
        <end position="576"/>
    </location>
</feature>
<dbReference type="Pfam" id="PF01846">
    <property type="entry name" value="FF"/>
    <property type="match status" value="1"/>
</dbReference>
<feature type="compositionally biased region" description="Basic and acidic residues" evidence="2">
    <location>
        <begin position="104"/>
        <end position="121"/>
    </location>
</feature>
<feature type="compositionally biased region" description="Basic and acidic residues" evidence="2">
    <location>
        <begin position="235"/>
        <end position="244"/>
    </location>
</feature>
<reference evidence="4 5" key="1">
    <citation type="submission" date="2016-07" db="EMBL/GenBank/DDBJ databases">
        <title>Multiple horizontal gene transfer events from other fungi enriched the ability of initially mycotrophic Trichoderma (Ascomycota) to feed on dead plant biomass.</title>
        <authorList>
            <consortium name="DOE Joint Genome Institute"/>
            <person name="Aerts A."/>
            <person name="Atanasova L."/>
            <person name="Chenthamara K."/>
            <person name="Zhang J."/>
            <person name="Grujic M."/>
            <person name="Henrissat B."/>
            <person name="Kuo A."/>
            <person name="Salamov A."/>
            <person name="Lipzen A."/>
            <person name="Labutti K."/>
            <person name="Barry K."/>
            <person name="Miao Y."/>
            <person name="Rahimi M.J."/>
            <person name="Shen Q."/>
            <person name="Grigoriev I.V."/>
            <person name="Kubicek C.P."/>
            <person name="Druzhinina I.S."/>
        </authorList>
    </citation>
    <scope>NUCLEOTIDE SEQUENCE [LARGE SCALE GENOMIC DNA]</scope>
    <source>
        <strain evidence="4 5">ATCC 18648</strain>
    </source>
</reference>
<keyword evidence="5" id="KW-1185">Reference proteome</keyword>
<feature type="region of interest" description="Disordered" evidence="2">
    <location>
        <begin position="1"/>
        <end position="25"/>
    </location>
</feature>
<dbReference type="Gene3D" id="1.10.10.440">
    <property type="entry name" value="FF domain"/>
    <property type="match status" value="2"/>
</dbReference>
<dbReference type="SMART" id="SM00441">
    <property type="entry name" value="FF"/>
    <property type="match status" value="2"/>
</dbReference>
<dbReference type="Proteomes" id="UP000240760">
    <property type="component" value="Unassembled WGS sequence"/>
</dbReference>
<dbReference type="InterPro" id="IPR045148">
    <property type="entry name" value="TCRG1-like"/>
</dbReference>
<dbReference type="PROSITE" id="PS50020">
    <property type="entry name" value="WW_DOMAIN_2"/>
    <property type="match status" value="1"/>
</dbReference>
<feature type="compositionally biased region" description="Polar residues" evidence="2">
    <location>
        <begin position="558"/>
        <end position="570"/>
    </location>
</feature>
<accession>A0A2T4BRA3</accession>
<dbReference type="STRING" id="983965.A0A2T4BRA3"/>
<feature type="region of interest" description="Disordered" evidence="2">
    <location>
        <begin position="41"/>
        <end position="66"/>
    </location>
</feature>
<feature type="compositionally biased region" description="Basic and acidic residues" evidence="2">
    <location>
        <begin position="497"/>
        <end position="546"/>
    </location>
</feature>
<evidence type="ECO:0000256" key="1">
    <source>
        <dbReference type="ARBA" id="ARBA00022737"/>
    </source>
</evidence>
<proteinExistence type="predicted"/>
<gene>
    <name evidence="4" type="ORF">M440DRAFT_1343251</name>
</gene>
<name>A0A2T4BRA3_TRILO</name>
<dbReference type="InterPro" id="IPR002713">
    <property type="entry name" value="FF_domain"/>
</dbReference>
<dbReference type="OrthoDB" id="410044at2759"/>
<protein>
    <recommendedName>
        <fullName evidence="3">WW domain-containing protein</fullName>
    </recommendedName>
</protein>
<dbReference type="CDD" id="cd00201">
    <property type="entry name" value="WW"/>
    <property type="match status" value="1"/>
</dbReference>
<dbReference type="Pfam" id="PF00397">
    <property type="entry name" value="WW"/>
    <property type="match status" value="1"/>
</dbReference>
<feature type="region of interest" description="Disordered" evidence="2">
    <location>
        <begin position="173"/>
        <end position="291"/>
    </location>
</feature>
<dbReference type="GO" id="GO:0005634">
    <property type="term" value="C:nucleus"/>
    <property type="evidence" value="ECO:0007669"/>
    <property type="project" value="TreeGrafter"/>
</dbReference>
<dbReference type="InterPro" id="IPR036517">
    <property type="entry name" value="FF_domain_sf"/>
</dbReference>
<dbReference type="Gene3D" id="2.20.70.10">
    <property type="match status" value="2"/>
</dbReference>
<evidence type="ECO:0000313" key="4">
    <source>
        <dbReference type="EMBL" id="PTB71841.1"/>
    </source>
</evidence>
<feature type="domain" description="WW" evidence="3">
    <location>
        <begin position="12"/>
        <end position="45"/>
    </location>
</feature>
<sequence length="576" mass="65367">MLKSTHKPAQLAPLPPGWTEHKAPTGHTYYYNAATKESTYKRPGLQLPSQPAPEPSAASSPFPPFAAVPNLSDPNVANAFMAQFNKPPPQAQRGGFGGAGRGGFEGRSRPQPVDKPRRKEPIPGCEPWVLVYTKYSRRFVYNPIKNASYWRIPEKLMPAILEMDKKRIQNLNAASEEGKAPEADRDKQQPGETNAEPKATTKAPTPPGPDYDSDEYEEVEVTEDEGGDGDDDDGEHPSKRQRTDDQDEGGPLEFTEADIAAQLQAMGEDYGLEPGDYDDGNMDEWPEGAEGVPFSEEDAKFLFQDMLADLNINPYSSWDKLLEDGKIIQDPRYTALSTTKARKECFDDWTRQRIAQLKEQRAKQEKKDPKIAFMAFLQEKASPKLYWPEFKRKYKKEDPMKDLKLSDKDREKAYREHINRLKLPQATLKSDLTALLRAQPVHLLNNKSLANGLPAQVLTDIRYISLEPKIRDPLIEAYVQTLPPPPEDPSSAVEDEEQKKAREARERRERALEERNRLVEEQRRRRERDVAASKARLREEERELEYAMRVGKRGLQGQLASMSVKQQQGENESEPS</sequence>
<dbReference type="AlphaFoldDB" id="A0A2T4BRA3"/>
<dbReference type="PANTHER" id="PTHR15377">
    <property type="entry name" value="TRANSCRIPTION ELONGATION REGULATOR 1"/>
    <property type="match status" value="1"/>
</dbReference>
<keyword evidence="1" id="KW-0677">Repeat</keyword>
<dbReference type="PROSITE" id="PS01159">
    <property type="entry name" value="WW_DOMAIN_1"/>
    <property type="match status" value="1"/>
</dbReference>
<organism evidence="4 5">
    <name type="scientific">Trichoderma longibrachiatum ATCC 18648</name>
    <dbReference type="NCBI Taxonomy" id="983965"/>
    <lineage>
        <taxon>Eukaryota</taxon>
        <taxon>Fungi</taxon>
        <taxon>Dikarya</taxon>
        <taxon>Ascomycota</taxon>
        <taxon>Pezizomycotina</taxon>
        <taxon>Sordariomycetes</taxon>
        <taxon>Hypocreomycetidae</taxon>
        <taxon>Hypocreales</taxon>
        <taxon>Hypocreaceae</taxon>
        <taxon>Trichoderma</taxon>
    </lineage>
</organism>
<dbReference type="InterPro" id="IPR001202">
    <property type="entry name" value="WW_dom"/>
</dbReference>
<dbReference type="SUPFAM" id="SSF51045">
    <property type="entry name" value="WW domain"/>
    <property type="match status" value="1"/>
</dbReference>
<feature type="compositionally biased region" description="Acidic residues" evidence="2">
    <location>
        <begin position="275"/>
        <end position="287"/>
    </location>
</feature>
<feature type="compositionally biased region" description="Gly residues" evidence="2">
    <location>
        <begin position="94"/>
        <end position="103"/>
    </location>
</feature>
<evidence type="ECO:0000313" key="5">
    <source>
        <dbReference type="Proteomes" id="UP000240760"/>
    </source>
</evidence>
<feature type="compositionally biased region" description="Low complexity" evidence="2">
    <location>
        <begin position="192"/>
        <end position="203"/>
    </location>
</feature>
<dbReference type="InterPro" id="IPR036020">
    <property type="entry name" value="WW_dom_sf"/>
</dbReference>
<dbReference type="EMBL" id="KZ679145">
    <property type="protein sequence ID" value="PTB71841.1"/>
    <property type="molecule type" value="Genomic_DNA"/>
</dbReference>
<dbReference type="SUPFAM" id="SSF81698">
    <property type="entry name" value="FF domain"/>
    <property type="match status" value="1"/>
</dbReference>
<evidence type="ECO:0000256" key="2">
    <source>
        <dbReference type="SAM" id="MobiDB-lite"/>
    </source>
</evidence>
<feature type="compositionally biased region" description="Acidic residues" evidence="2">
    <location>
        <begin position="211"/>
        <end position="234"/>
    </location>
</feature>
<feature type="region of interest" description="Disordered" evidence="2">
    <location>
        <begin position="85"/>
        <end position="123"/>
    </location>
</feature>
<dbReference type="GO" id="GO:0070063">
    <property type="term" value="F:RNA polymerase binding"/>
    <property type="evidence" value="ECO:0007669"/>
    <property type="project" value="InterPro"/>
</dbReference>
<dbReference type="GO" id="GO:0003712">
    <property type="term" value="F:transcription coregulator activity"/>
    <property type="evidence" value="ECO:0007669"/>
    <property type="project" value="TreeGrafter"/>
</dbReference>
<evidence type="ECO:0000259" key="3">
    <source>
        <dbReference type="PROSITE" id="PS50020"/>
    </source>
</evidence>
<dbReference type="SMART" id="SM00456">
    <property type="entry name" value="WW"/>
    <property type="match status" value="2"/>
</dbReference>
<dbReference type="PANTHER" id="PTHR15377:SF3">
    <property type="entry name" value="WW DOMAIN-CONTAINING PROTEIN"/>
    <property type="match status" value="1"/>
</dbReference>
<feature type="compositionally biased region" description="Basic and acidic residues" evidence="2">
    <location>
        <begin position="176"/>
        <end position="189"/>
    </location>
</feature>